<feature type="domain" description="NADH:quinone oxidoreductase/Mrp antiporter transmembrane" evidence="9">
    <location>
        <begin position="133"/>
        <end position="425"/>
    </location>
</feature>
<dbReference type="InterPro" id="IPR003918">
    <property type="entry name" value="NADH_UbQ_OxRdtase"/>
</dbReference>
<keyword evidence="6 8" id="KW-0472">Membrane</keyword>
<feature type="transmembrane region" description="Helical" evidence="8">
    <location>
        <begin position="460"/>
        <end position="484"/>
    </location>
</feature>
<dbReference type="OrthoDB" id="9781596at2"/>
<keyword evidence="5 8" id="KW-1133">Transmembrane helix</keyword>
<organism evidence="10 11">
    <name type="scientific">Geoalkalibacter subterraneus</name>
    <dbReference type="NCBI Taxonomy" id="483547"/>
    <lineage>
        <taxon>Bacteria</taxon>
        <taxon>Pseudomonadati</taxon>
        <taxon>Thermodesulfobacteriota</taxon>
        <taxon>Desulfuromonadia</taxon>
        <taxon>Desulfuromonadales</taxon>
        <taxon>Geoalkalibacteraceae</taxon>
        <taxon>Geoalkalibacter</taxon>
    </lineage>
</organism>
<dbReference type="KEGG" id="gsb:GSUB_00390"/>
<reference evidence="10 11" key="1">
    <citation type="journal article" date="2015" name="Genome Announc.">
        <title>Genomes of Geoalkalibacter ferrihydriticus Z-0531T and Geoalkalibacter subterraneus Red1T, Two Haloalkaliphilic Metal-Reducing Deltaproteobacteria.</title>
        <authorList>
            <person name="Badalamenti J.P."/>
            <person name="Krajmalnik-Brown R."/>
            <person name="Torres C.I."/>
            <person name="Bond D.R."/>
        </authorList>
    </citation>
    <scope>NUCLEOTIDE SEQUENCE [LARGE SCALE GENOMIC DNA]</scope>
    <source>
        <strain evidence="10 11">Red1</strain>
    </source>
</reference>
<accession>A0A0B5FNZ9</accession>
<evidence type="ECO:0000313" key="10">
    <source>
        <dbReference type="EMBL" id="AJF05346.1"/>
    </source>
</evidence>
<feature type="transmembrane region" description="Helical" evidence="8">
    <location>
        <begin position="198"/>
        <end position="222"/>
    </location>
</feature>
<dbReference type="STRING" id="483547.GSUB_00390"/>
<dbReference type="PANTHER" id="PTHR42703">
    <property type="entry name" value="NADH DEHYDROGENASE"/>
    <property type="match status" value="1"/>
</dbReference>
<dbReference type="Proteomes" id="UP000035036">
    <property type="component" value="Chromosome"/>
</dbReference>
<dbReference type="GO" id="GO:0008137">
    <property type="term" value="F:NADH dehydrogenase (ubiquinone) activity"/>
    <property type="evidence" value="ECO:0007669"/>
    <property type="project" value="InterPro"/>
</dbReference>
<dbReference type="EMBL" id="CP010311">
    <property type="protein sequence ID" value="AJF05346.1"/>
    <property type="molecule type" value="Genomic_DNA"/>
</dbReference>
<name>A0A0B5FNZ9_9BACT</name>
<evidence type="ECO:0000256" key="8">
    <source>
        <dbReference type="SAM" id="Phobius"/>
    </source>
</evidence>
<evidence type="ECO:0000256" key="2">
    <source>
        <dbReference type="ARBA" id="ARBA00005346"/>
    </source>
</evidence>
<gene>
    <name evidence="10" type="ORF">GSUB_00390</name>
</gene>
<sequence>MILENFPALVIAVPLLAAFAVNLLGRLSRAWIAPLVLGSLAFSTIASVVLLARVLREGTVRYVMGGWRAPFGIELVVDPLSGLMLVVVAAVALVACVSVVKSVEQELPGKDYLFFTLLLILIAGLLGLVVTGDAFNLYVLLEITSITTYGLIAMGPDRAPLSSFNYIIMGTIGACFYLLGVGYLYILTGSLNMADIALILPGLEGQVAVATAFAFLLVGFWVKMAFFPLHSWLPNAYSHAPNSVAVVVAPLMTKVTVYLMLRIILTVFSVDYAFYQHAAVQSTIVWVSAGAIVCASFLALAQRDLKRMLTYIIVAEVGYMVGGAWLANSAGLTGAVLHIVNDAIMTLCMFLAVLAIAYRIGDTRFENLTGIFRKMPITMAAFTLGAFSMIGVPPTCGFFSKWYLILGGVEADQWGFVIALVVSSLVNAVLFFRIIEIGYFRLEEQDHAAVHGNGVAEAPLMILSPLVLTALALLVVGFGSGLIVKDVIRLALPAGF</sequence>
<dbReference type="PANTHER" id="PTHR42703:SF1">
    <property type="entry name" value="NA(+)_H(+) ANTIPORTER SUBUNIT D1"/>
    <property type="match status" value="1"/>
</dbReference>
<comment type="similarity">
    <text evidence="2">Belongs to the CPA3 antiporters (TC 2.A.63) subunit D family.</text>
</comment>
<feature type="transmembrane region" description="Helical" evidence="8">
    <location>
        <begin position="137"/>
        <end position="154"/>
    </location>
</feature>
<evidence type="ECO:0000256" key="3">
    <source>
        <dbReference type="ARBA" id="ARBA00022475"/>
    </source>
</evidence>
<evidence type="ECO:0000256" key="7">
    <source>
        <dbReference type="RuleBase" id="RU000320"/>
    </source>
</evidence>
<feature type="transmembrane region" description="Helical" evidence="8">
    <location>
        <begin position="75"/>
        <end position="100"/>
    </location>
</feature>
<feature type="transmembrane region" description="Helical" evidence="8">
    <location>
        <begin position="31"/>
        <end position="55"/>
    </location>
</feature>
<evidence type="ECO:0000256" key="4">
    <source>
        <dbReference type="ARBA" id="ARBA00022692"/>
    </source>
</evidence>
<dbReference type="GO" id="GO:0042773">
    <property type="term" value="P:ATP synthesis coupled electron transport"/>
    <property type="evidence" value="ECO:0007669"/>
    <property type="project" value="InterPro"/>
</dbReference>
<comment type="subcellular location">
    <subcellularLocation>
        <location evidence="1">Cell membrane</location>
        <topology evidence="1">Multi-pass membrane protein</topology>
    </subcellularLocation>
    <subcellularLocation>
        <location evidence="7">Membrane</location>
        <topology evidence="7">Multi-pass membrane protein</topology>
    </subcellularLocation>
</comment>
<dbReference type="PRINTS" id="PR01437">
    <property type="entry name" value="NUOXDRDTASE4"/>
</dbReference>
<feature type="transmembrane region" description="Helical" evidence="8">
    <location>
        <begin position="166"/>
        <end position="186"/>
    </location>
</feature>
<dbReference type="RefSeq" id="WP_040198609.1">
    <property type="nucleotide sequence ID" value="NZ_CP010311.1"/>
</dbReference>
<evidence type="ECO:0000313" key="11">
    <source>
        <dbReference type="Proteomes" id="UP000035036"/>
    </source>
</evidence>
<keyword evidence="11" id="KW-1185">Reference proteome</keyword>
<dbReference type="AlphaFoldDB" id="A0A0B5FNZ9"/>
<evidence type="ECO:0000256" key="1">
    <source>
        <dbReference type="ARBA" id="ARBA00004651"/>
    </source>
</evidence>
<dbReference type="Pfam" id="PF00361">
    <property type="entry name" value="Proton_antipo_M"/>
    <property type="match status" value="1"/>
</dbReference>
<keyword evidence="4 7" id="KW-0812">Transmembrane</keyword>
<dbReference type="HOGENOM" id="CLU_007100_9_5_7"/>
<dbReference type="InterPro" id="IPR001750">
    <property type="entry name" value="ND/Mrp_TM"/>
</dbReference>
<keyword evidence="3" id="KW-1003">Cell membrane</keyword>
<evidence type="ECO:0000259" key="9">
    <source>
        <dbReference type="Pfam" id="PF00361"/>
    </source>
</evidence>
<feature type="transmembrane region" description="Helical" evidence="8">
    <location>
        <begin position="416"/>
        <end position="439"/>
    </location>
</feature>
<evidence type="ECO:0000256" key="5">
    <source>
        <dbReference type="ARBA" id="ARBA00022989"/>
    </source>
</evidence>
<feature type="transmembrane region" description="Helical" evidence="8">
    <location>
        <begin position="284"/>
        <end position="301"/>
    </location>
</feature>
<feature type="transmembrane region" description="Helical" evidence="8">
    <location>
        <begin position="112"/>
        <end position="131"/>
    </location>
</feature>
<protein>
    <submittedName>
        <fullName evidence="10">NADH dehydrogenase</fullName>
    </submittedName>
</protein>
<feature type="transmembrane region" description="Helical" evidence="8">
    <location>
        <begin position="339"/>
        <end position="358"/>
    </location>
</feature>
<feature type="transmembrane region" description="Helical" evidence="8">
    <location>
        <begin position="379"/>
        <end position="404"/>
    </location>
</feature>
<dbReference type="InterPro" id="IPR050586">
    <property type="entry name" value="CPA3_Na-H_Antiporter_D"/>
</dbReference>
<feature type="transmembrane region" description="Helical" evidence="8">
    <location>
        <begin position="243"/>
        <end position="264"/>
    </location>
</feature>
<dbReference type="GO" id="GO:0005886">
    <property type="term" value="C:plasma membrane"/>
    <property type="evidence" value="ECO:0007669"/>
    <property type="project" value="UniProtKB-SubCell"/>
</dbReference>
<feature type="transmembrane region" description="Helical" evidence="8">
    <location>
        <begin position="6"/>
        <end position="24"/>
    </location>
</feature>
<evidence type="ECO:0000256" key="6">
    <source>
        <dbReference type="ARBA" id="ARBA00023136"/>
    </source>
</evidence>
<proteinExistence type="inferred from homology"/>
<feature type="transmembrane region" description="Helical" evidence="8">
    <location>
        <begin position="308"/>
        <end position="327"/>
    </location>
</feature>